<evidence type="ECO:0000256" key="6">
    <source>
        <dbReference type="ARBA" id="ARBA00023242"/>
    </source>
</evidence>
<feature type="compositionally biased region" description="Polar residues" evidence="7">
    <location>
        <begin position="56"/>
        <end position="67"/>
    </location>
</feature>
<evidence type="ECO:0000256" key="5">
    <source>
        <dbReference type="ARBA" id="ARBA00022833"/>
    </source>
</evidence>
<accession>A0A168A542</accession>
<keyword evidence="6" id="KW-0539">Nucleus</keyword>
<feature type="region of interest" description="Disordered" evidence="7">
    <location>
        <begin position="14"/>
        <end position="94"/>
    </location>
</feature>
<sequence>MDISDLLVRHEKLVHLNEGSKDGNRGRKPSSGSGHTNSSEDHGNAEAMDLRRRTSTSHYPGQQASGLSMSSAAAHPATALSAAPPPPQSDPRLAARNIPACNLDLLSDAATHLASAAEINAMQQPMMSDMAHTSAGSMAPGKPYSDAPPPYHDRGRDGGALPEVLSSAYPGQPPPASFDDYHLFLDDFTSSSHFLPSALEADQPFGLWSRPAAEMGRGANGLHKMAGSSFPSTRFPSVQPDLRDMNPEAGSQRVPDEGSNTMRAPAWRIGVADHTVIKNRLDEFSSVLPSDFVCPSRHTLTRFLEGYISGFHEHLPFLHLPTLSPADLSPELILAILAVGAQYRFENHRGNALWYAAKAIAFEQIRRRHSHEVHSLLPTSSAYSPHSTRPSPSAGYRHSFNSMQHERPLTQDTHREPYSPNTPQSRLETIQALTLLFAIGLWGPKAILHEALSLQSLLALLVRDEGLESEPSSQAPDWDTWIRIEGSTRTKLIAFCFFNLCSIVYNTPPLLLTSEVNLCLPQPSRLWRMETAWQWQEARQSYPPVDMSLQDAFSRILHRDTPQTTLTHVPSLGSYVLIHAFIQHIYLLKQTSFAIASPYGVQRGLKVEDVEEVAHGLRLWQIGFEHHRQLRAAESAHHQANGATMGGLGGVGMGMGQGDSYSGGPVAFDATALLRLAYIRLYTDLNPSRRLETRDHLLIANAFDDVPLLVRSPRTTRAVVQAIHALAMLVKAGVNYVARTKSLEWSMQLSLCNMECALLLSKWLITLASIGPNDAAVSSEEKTLLDNVRRLLDETEFAVPIDPSLAGAASGTAAPSGNNQTAAASDAAKLRQLAAAVIHLWAETFKGTHVFEVISIMGLGLESYAAILEKPGDRTPLAQMPPAGSLG</sequence>
<evidence type="ECO:0000313" key="10">
    <source>
        <dbReference type="Proteomes" id="UP000076874"/>
    </source>
</evidence>
<dbReference type="OrthoDB" id="654211at2759"/>
<keyword evidence="2" id="KW-0479">Metal-binding</keyword>
<evidence type="ECO:0000313" key="9">
    <source>
        <dbReference type="EMBL" id="OAA68258.1"/>
    </source>
</evidence>
<reference evidence="9 10" key="1">
    <citation type="journal article" date="2016" name="Genome Biol. Evol.">
        <title>Divergent and convergent evolution of fungal pathogenicity.</title>
        <authorList>
            <person name="Shang Y."/>
            <person name="Xiao G."/>
            <person name="Zheng P."/>
            <person name="Cen K."/>
            <person name="Zhan S."/>
            <person name="Wang C."/>
        </authorList>
    </citation>
    <scope>NUCLEOTIDE SEQUENCE [LARGE SCALE GENOMIC DNA]</scope>
    <source>
        <strain evidence="9 10">RCEF 264</strain>
    </source>
</reference>
<dbReference type="Proteomes" id="UP000076874">
    <property type="component" value="Unassembled WGS sequence"/>
</dbReference>
<dbReference type="PANTHER" id="PTHR40626">
    <property type="entry name" value="MIP31509P"/>
    <property type="match status" value="1"/>
</dbReference>
<keyword evidence="5" id="KW-0862">Zinc</keyword>
<feature type="region of interest" description="Disordered" evidence="7">
    <location>
        <begin position="131"/>
        <end position="172"/>
    </location>
</feature>
<feature type="compositionally biased region" description="Low complexity" evidence="7">
    <location>
        <begin position="68"/>
        <end position="82"/>
    </location>
</feature>
<dbReference type="InterPro" id="IPR051059">
    <property type="entry name" value="VerF-like"/>
</dbReference>
<dbReference type="GO" id="GO:0000981">
    <property type="term" value="F:DNA-binding transcription factor activity, RNA polymerase II-specific"/>
    <property type="evidence" value="ECO:0007669"/>
    <property type="project" value="InterPro"/>
</dbReference>
<evidence type="ECO:0000256" key="1">
    <source>
        <dbReference type="ARBA" id="ARBA00004123"/>
    </source>
</evidence>
<dbReference type="GO" id="GO:0000785">
    <property type="term" value="C:chromatin"/>
    <property type="evidence" value="ECO:0007669"/>
    <property type="project" value="TreeGrafter"/>
</dbReference>
<evidence type="ECO:0000259" key="8">
    <source>
        <dbReference type="Pfam" id="PF04082"/>
    </source>
</evidence>
<dbReference type="STRING" id="1081102.A0A168A542"/>
<gene>
    <name evidence="9" type="ORF">SPI_00453</name>
</gene>
<comment type="subcellular location">
    <subcellularLocation>
        <location evidence="1">Nucleus</location>
    </subcellularLocation>
</comment>
<dbReference type="GO" id="GO:0008270">
    <property type="term" value="F:zinc ion binding"/>
    <property type="evidence" value="ECO:0007669"/>
    <property type="project" value="UniProtKB-KW"/>
</dbReference>
<feature type="compositionally biased region" description="Basic and acidic residues" evidence="7">
    <location>
        <begin position="38"/>
        <end position="52"/>
    </location>
</feature>
<protein>
    <submittedName>
        <fullName evidence="9">Transcription factor</fullName>
    </submittedName>
</protein>
<proteinExistence type="predicted"/>
<organism evidence="9 10">
    <name type="scientific">Niveomyces insectorum RCEF 264</name>
    <dbReference type="NCBI Taxonomy" id="1081102"/>
    <lineage>
        <taxon>Eukaryota</taxon>
        <taxon>Fungi</taxon>
        <taxon>Dikarya</taxon>
        <taxon>Ascomycota</taxon>
        <taxon>Pezizomycotina</taxon>
        <taxon>Sordariomycetes</taxon>
        <taxon>Hypocreomycetidae</taxon>
        <taxon>Hypocreales</taxon>
        <taxon>Cordycipitaceae</taxon>
        <taxon>Niveomyces</taxon>
    </lineage>
</organism>
<keyword evidence="10" id="KW-1185">Reference proteome</keyword>
<evidence type="ECO:0000256" key="2">
    <source>
        <dbReference type="ARBA" id="ARBA00022723"/>
    </source>
</evidence>
<name>A0A168A542_9HYPO</name>
<evidence type="ECO:0000256" key="7">
    <source>
        <dbReference type="SAM" id="MobiDB-lite"/>
    </source>
</evidence>
<comment type="caution">
    <text evidence="9">The sequence shown here is derived from an EMBL/GenBank/DDBJ whole genome shotgun (WGS) entry which is preliminary data.</text>
</comment>
<dbReference type="PANTHER" id="PTHR40626:SF10">
    <property type="entry name" value="C2H2-TYPE DOMAIN-CONTAINING PROTEIN"/>
    <property type="match status" value="1"/>
</dbReference>
<evidence type="ECO:0000256" key="3">
    <source>
        <dbReference type="ARBA" id="ARBA00022737"/>
    </source>
</evidence>
<dbReference type="InterPro" id="IPR007219">
    <property type="entry name" value="XnlR_reg_dom"/>
</dbReference>
<feature type="region of interest" description="Disordered" evidence="7">
    <location>
        <begin position="376"/>
        <end position="399"/>
    </location>
</feature>
<dbReference type="AlphaFoldDB" id="A0A168A542"/>
<feature type="domain" description="Xylanolytic transcriptional activator regulatory" evidence="8">
    <location>
        <begin position="307"/>
        <end position="592"/>
    </location>
</feature>
<dbReference type="EMBL" id="AZHD01000001">
    <property type="protein sequence ID" value="OAA68258.1"/>
    <property type="molecule type" value="Genomic_DNA"/>
</dbReference>
<dbReference type="GO" id="GO:0000978">
    <property type="term" value="F:RNA polymerase II cis-regulatory region sequence-specific DNA binding"/>
    <property type="evidence" value="ECO:0007669"/>
    <property type="project" value="InterPro"/>
</dbReference>
<keyword evidence="3" id="KW-0677">Repeat</keyword>
<dbReference type="GO" id="GO:0006351">
    <property type="term" value="P:DNA-templated transcription"/>
    <property type="evidence" value="ECO:0007669"/>
    <property type="project" value="InterPro"/>
</dbReference>
<dbReference type="Pfam" id="PF04082">
    <property type="entry name" value="Fungal_trans"/>
    <property type="match status" value="1"/>
</dbReference>
<keyword evidence="4" id="KW-0863">Zinc-finger</keyword>
<evidence type="ECO:0000256" key="4">
    <source>
        <dbReference type="ARBA" id="ARBA00022771"/>
    </source>
</evidence>
<dbReference type="GO" id="GO:0005634">
    <property type="term" value="C:nucleus"/>
    <property type="evidence" value="ECO:0007669"/>
    <property type="project" value="UniProtKB-SubCell"/>
</dbReference>
<feature type="compositionally biased region" description="Polar residues" evidence="7">
    <location>
        <begin position="377"/>
        <end position="391"/>
    </location>
</feature>
<feature type="compositionally biased region" description="Basic and acidic residues" evidence="7">
    <location>
        <begin position="14"/>
        <end position="25"/>
    </location>
</feature>